<dbReference type="InterPro" id="IPR016032">
    <property type="entry name" value="Sig_transdc_resp-reg_C-effctor"/>
</dbReference>
<accession>A0A3E0HG13</accession>
<dbReference type="Gene3D" id="1.25.40.10">
    <property type="entry name" value="Tetratricopeptide repeat domain"/>
    <property type="match status" value="2"/>
</dbReference>
<evidence type="ECO:0000256" key="3">
    <source>
        <dbReference type="ARBA" id="ARBA00023125"/>
    </source>
</evidence>
<evidence type="ECO:0000256" key="1">
    <source>
        <dbReference type="ARBA" id="ARBA00005820"/>
    </source>
</evidence>
<dbReference type="PRINTS" id="PR00364">
    <property type="entry name" value="DISEASERSIST"/>
</dbReference>
<evidence type="ECO:0000313" key="8">
    <source>
        <dbReference type="Proteomes" id="UP000256269"/>
    </source>
</evidence>
<dbReference type="InterPro" id="IPR011990">
    <property type="entry name" value="TPR-like_helical_dom_sf"/>
</dbReference>
<evidence type="ECO:0000259" key="6">
    <source>
        <dbReference type="PROSITE" id="PS51755"/>
    </source>
</evidence>
<dbReference type="SUPFAM" id="SSF46894">
    <property type="entry name" value="C-terminal effector domain of the bipartite response regulators"/>
    <property type="match status" value="1"/>
</dbReference>
<organism evidence="7 8">
    <name type="scientific">Kutzneria buriramensis</name>
    <dbReference type="NCBI Taxonomy" id="1045776"/>
    <lineage>
        <taxon>Bacteria</taxon>
        <taxon>Bacillati</taxon>
        <taxon>Actinomycetota</taxon>
        <taxon>Actinomycetes</taxon>
        <taxon>Pseudonocardiales</taxon>
        <taxon>Pseudonocardiaceae</taxon>
        <taxon>Kutzneria</taxon>
    </lineage>
</organism>
<dbReference type="GO" id="GO:0000160">
    <property type="term" value="P:phosphorelay signal transduction system"/>
    <property type="evidence" value="ECO:0007669"/>
    <property type="project" value="InterPro"/>
</dbReference>
<keyword evidence="4" id="KW-0804">Transcription</keyword>
<dbReference type="Proteomes" id="UP000256269">
    <property type="component" value="Unassembled WGS sequence"/>
</dbReference>
<keyword evidence="8" id="KW-1185">Reference proteome</keyword>
<dbReference type="PANTHER" id="PTHR35807">
    <property type="entry name" value="TRANSCRIPTIONAL REGULATOR REDD-RELATED"/>
    <property type="match status" value="1"/>
</dbReference>
<dbReference type="RefSeq" id="WP_170217699.1">
    <property type="nucleotide sequence ID" value="NZ_CP144375.1"/>
</dbReference>
<dbReference type="InterPro" id="IPR051677">
    <property type="entry name" value="AfsR-DnrI-RedD_regulator"/>
</dbReference>
<dbReference type="InterPro" id="IPR019734">
    <property type="entry name" value="TPR_rpt"/>
</dbReference>
<evidence type="ECO:0000256" key="4">
    <source>
        <dbReference type="ARBA" id="ARBA00023163"/>
    </source>
</evidence>
<dbReference type="Pfam" id="PF03704">
    <property type="entry name" value="BTAD"/>
    <property type="match status" value="1"/>
</dbReference>
<evidence type="ECO:0000256" key="5">
    <source>
        <dbReference type="PROSITE-ProRule" id="PRU01091"/>
    </source>
</evidence>
<dbReference type="CDD" id="cd15831">
    <property type="entry name" value="BTAD"/>
    <property type="match status" value="1"/>
</dbReference>
<dbReference type="EMBL" id="QUNO01000008">
    <property type="protein sequence ID" value="REH44527.1"/>
    <property type="molecule type" value="Genomic_DNA"/>
</dbReference>
<dbReference type="SMART" id="SM01043">
    <property type="entry name" value="BTAD"/>
    <property type="match status" value="1"/>
</dbReference>
<proteinExistence type="inferred from homology"/>
<dbReference type="Pfam" id="PF00486">
    <property type="entry name" value="Trans_reg_C"/>
    <property type="match status" value="1"/>
</dbReference>
<comment type="similarity">
    <text evidence="1">Belongs to the AfsR/DnrI/RedD regulatory family.</text>
</comment>
<dbReference type="GO" id="GO:0043531">
    <property type="term" value="F:ADP binding"/>
    <property type="evidence" value="ECO:0007669"/>
    <property type="project" value="InterPro"/>
</dbReference>
<dbReference type="AlphaFoldDB" id="A0A3E0HG13"/>
<keyword evidence="2" id="KW-0805">Transcription regulation</keyword>
<comment type="caution">
    <text evidence="7">The sequence shown here is derived from an EMBL/GenBank/DDBJ whole genome shotgun (WGS) entry which is preliminary data.</text>
</comment>
<dbReference type="SUPFAM" id="SSF48452">
    <property type="entry name" value="TPR-like"/>
    <property type="match status" value="3"/>
</dbReference>
<dbReference type="PANTHER" id="PTHR35807:SF1">
    <property type="entry name" value="TRANSCRIPTIONAL REGULATOR REDD"/>
    <property type="match status" value="1"/>
</dbReference>
<sequence>MRVGVLGPLLVVDGSGAALTITGGRPRALLASLAVRANQIVTVDELAELVWDGAPPAGATRSIRVYVTRLRQALTPELAERLVTQGPGYVWRADTDLLEFEDLCRRGAEATRNGEWETAADVLARALALWRGTPLVDVPSELLREREVPRLERLRLHAVEDRVEADLQRGGDRQLVPELRELIERHPLRERLHAQLMRALAAAGEQAEALEAYQRARRTLRDELGVEPGPELRALHEQVLAGSVDQRAVPRQLPSDVLNFTGRQHELRTLTTLLDAAAEGAVVISAIDGTAGVGKTALAIHWGRRVADRFPDGQLYVNLRGYDLEQPVSAGDALAGFLRALGLAGAQIPVDTAERAVRYRSLMAGRRMLVVADNAGSVDQVRPLLPGAPGSVLLVTSRDRLAGLVARDGARRVNLDTLSEKESATLLRALIGPRVDAEAAAAAQLADLCARLPLALRVVAELAVSRPKVPLAELAEELADRQRRLDLLDADGDPLTSVRAVFSWSYQQLDEDQARMFRLMGLHPGADADVHAAAALADTTPAAARGLLDALAAAHLVIQVPPDRYGMHDLLRAYAVELATERDEALTRLYDHYLHAAATAMDTVFPAERDNRPSLPKPATGPELADPDVARAWLDSERANFVAVSAHAGVDHASGLATVLFRYLDVGGHGVESLALYRNAARAAGEAGDKTAEAAALISIASAHRRLGRPDEAGTFLRRALDLLQETGDVLGQARVWANLGMIETQYRRRYDVAVEYFTTALPLYRQVGARTMEGFVLNSLGDAEMNRDRYPQAVAYFDQSLAVFRELDYSIGEASVLDGFGELAVRQGDHHTAVGFYERSLALFHAAGDRSGESYSRHGLAKARHGIGDLAAAHADYAAALELFVQTGDRLEEARSLAGLAETAEALGRDDAGERWRAALEIFEELDAPEAARIRARLAEV</sequence>
<feature type="DNA-binding region" description="OmpR/PhoB-type" evidence="5">
    <location>
        <begin position="1"/>
        <end position="93"/>
    </location>
</feature>
<dbReference type="InterPro" id="IPR036388">
    <property type="entry name" value="WH-like_DNA-bd_sf"/>
</dbReference>
<dbReference type="InterPro" id="IPR001867">
    <property type="entry name" value="OmpR/PhoB-type_DNA-bd"/>
</dbReference>
<feature type="domain" description="OmpR/PhoB-type" evidence="6">
    <location>
        <begin position="1"/>
        <end position="93"/>
    </location>
</feature>
<keyword evidence="3 5" id="KW-0238">DNA-binding</keyword>
<reference evidence="7 8" key="1">
    <citation type="submission" date="2018-08" db="EMBL/GenBank/DDBJ databases">
        <title>Genomic Encyclopedia of Archaeal and Bacterial Type Strains, Phase II (KMG-II): from individual species to whole genera.</title>
        <authorList>
            <person name="Goeker M."/>
        </authorList>
    </citation>
    <scope>NUCLEOTIDE SEQUENCE [LARGE SCALE GENOMIC DNA]</scope>
    <source>
        <strain evidence="7 8">DSM 45791</strain>
    </source>
</reference>
<dbReference type="InterPro" id="IPR005158">
    <property type="entry name" value="BTAD"/>
</dbReference>
<name>A0A3E0HG13_9PSEU</name>
<protein>
    <submittedName>
        <fullName evidence="7">DNA-binding SARP family transcriptional activator</fullName>
    </submittedName>
</protein>
<dbReference type="InterPro" id="IPR027417">
    <property type="entry name" value="P-loop_NTPase"/>
</dbReference>
<dbReference type="SMART" id="SM00028">
    <property type="entry name" value="TPR"/>
    <property type="match status" value="7"/>
</dbReference>
<dbReference type="Gene3D" id="1.10.10.10">
    <property type="entry name" value="Winged helix-like DNA-binding domain superfamily/Winged helix DNA-binding domain"/>
    <property type="match status" value="1"/>
</dbReference>
<evidence type="ECO:0000256" key="2">
    <source>
        <dbReference type="ARBA" id="ARBA00023015"/>
    </source>
</evidence>
<evidence type="ECO:0000313" key="7">
    <source>
        <dbReference type="EMBL" id="REH44527.1"/>
    </source>
</evidence>
<dbReference type="GO" id="GO:0003677">
    <property type="term" value="F:DNA binding"/>
    <property type="evidence" value="ECO:0007669"/>
    <property type="project" value="UniProtKB-UniRule"/>
</dbReference>
<dbReference type="SMART" id="SM00862">
    <property type="entry name" value="Trans_reg_C"/>
    <property type="match status" value="1"/>
</dbReference>
<dbReference type="SUPFAM" id="SSF52540">
    <property type="entry name" value="P-loop containing nucleoside triphosphate hydrolases"/>
    <property type="match status" value="1"/>
</dbReference>
<dbReference type="Pfam" id="PF13424">
    <property type="entry name" value="TPR_12"/>
    <property type="match status" value="2"/>
</dbReference>
<dbReference type="GO" id="GO:0006355">
    <property type="term" value="P:regulation of DNA-templated transcription"/>
    <property type="evidence" value="ECO:0007669"/>
    <property type="project" value="InterPro"/>
</dbReference>
<dbReference type="PROSITE" id="PS51755">
    <property type="entry name" value="OMPR_PHOB"/>
    <property type="match status" value="1"/>
</dbReference>
<gene>
    <name evidence="7" type="ORF">BCF44_1087</name>
</gene>